<keyword evidence="7 8" id="KW-0927">Auxin signaling pathway</keyword>
<feature type="transmembrane region" description="Helical" evidence="8">
    <location>
        <begin position="582"/>
        <end position="604"/>
    </location>
</feature>
<feature type="transmembrane region" description="Helical" evidence="8">
    <location>
        <begin position="610"/>
        <end position="631"/>
    </location>
</feature>
<sequence>MIFCNDAAPLATQSGFRSFHYDAVFAVPLLSFHFISTNDPYEMDGIFLLADTISKIAVLIMLAGWAKFSKNGSLDWMITLFALATLPNTLVMGIPLLSAMYGEFYGGLMVQLVVLQCIIWYTLMLFLFEYRAARLLVMDQFPYTAASIVSFRVDPDVMSLDGREALQTQADTLDDGKMRVTIRKSTSSRTQLLNSSVSPLRSPGLMSMPSSKAITPRISNLTGVEIYSAYSSKYNTPKGYGFATPDALLSMPTKVVSPRQSNFTVSDAYSAQSSREPTPRASDCNEDSYKDVRAGSTTETPGFRTHRPQGHTKDQIFNSVQSDDQCGNVGTKCGSAKSFSGSPNRCAERTENLSSIAAQVQQKVPEYTVSSKLDEHGKELHMFVWSAATSPVSDTGAHIAVVAEANEDGHDQHALYSKGIRINVPPSSEHASNTGIVESPPDQAALTVDVDENFSFRWREKCTGGFIGSLERRKQSEVKTSTISLSPKLPEYSKHKEMPPTLVMAKLILQMVGRKLIRNPNTYSSLIGLAWALVSFRWHVNMPKMISNSILILSDAGLGMAMFSLGLFMALQPSLMPCGSSLATFAMAVRFLTGPAAMAASSIAVGLRGVHLHAAIVQAALPQGIVPFVFAREYDLHPDILSTAVIFGMLVALPTTLLYYVFLGI</sequence>
<dbReference type="InterPro" id="IPR014024">
    <property type="entry name" value="Auxin_eff_plant"/>
</dbReference>
<feature type="transmembrane region" description="Helical" evidence="8">
    <location>
        <begin position="523"/>
        <end position="540"/>
    </location>
</feature>
<evidence type="ECO:0000256" key="6">
    <source>
        <dbReference type="ARBA" id="ARBA00023136"/>
    </source>
</evidence>
<dbReference type="Pfam" id="PF03547">
    <property type="entry name" value="Mem_trans"/>
    <property type="match status" value="1"/>
</dbReference>
<accession>A0A8T2U3Y8</accession>
<evidence type="ECO:0000256" key="5">
    <source>
        <dbReference type="ARBA" id="ARBA00022989"/>
    </source>
</evidence>
<dbReference type="PANTHER" id="PTHR31752:SF56">
    <property type="entry name" value="AUXIN EFFLUX CARRIER COMPONENT 6"/>
    <property type="match status" value="1"/>
</dbReference>
<feature type="transmembrane region" description="Helical" evidence="8">
    <location>
        <begin position="78"/>
        <end position="98"/>
    </location>
</feature>
<dbReference type="OrthoDB" id="1868374at2759"/>
<dbReference type="EMBL" id="CM035415">
    <property type="protein sequence ID" value="KAH7428355.1"/>
    <property type="molecule type" value="Genomic_DNA"/>
</dbReference>
<proteinExistence type="inferred from homology"/>
<evidence type="ECO:0000256" key="7">
    <source>
        <dbReference type="ARBA" id="ARBA00023294"/>
    </source>
</evidence>
<keyword evidence="6 8" id="KW-0472">Membrane</keyword>
<keyword evidence="3 8" id="KW-0813">Transport</keyword>
<comment type="similarity">
    <text evidence="2 8">Belongs to the auxin efflux carrier (TC 2.A.69.1) family.</text>
</comment>
<dbReference type="GO" id="GO:0009926">
    <property type="term" value="P:auxin polar transport"/>
    <property type="evidence" value="ECO:0007669"/>
    <property type="project" value="TreeGrafter"/>
</dbReference>
<dbReference type="InterPro" id="IPR004776">
    <property type="entry name" value="Mem_transp_PIN-like"/>
</dbReference>
<reference evidence="10" key="1">
    <citation type="submission" date="2021-08" db="EMBL/GenBank/DDBJ databases">
        <title>WGS assembly of Ceratopteris richardii.</title>
        <authorList>
            <person name="Marchant D.B."/>
            <person name="Chen G."/>
            <person name="Jenkins J."/>
            <person name="Shu S."/>
            <person name="Leebens-Mack J."/>
            <person name="Grimwood J."/>
            <person name="Schmutz J."/>
            <person name="Soltis P."/>
            <person name="Soltis D."/>
            <person name="Chen Z.-H."/>
        </authorList>
    </citation>
    <scope>NUCLEOTIDE SEQUENCE</scope>
    <source>
        <strain evidence="10">Whitten #5841</strain>
        <tissue evidence="10">Leaf</tissue>
    </source>
</reference>
<feature type="compositionally biased region" description="Polar residues" evidence="9">
    <location>
        <begin position="265"/>
        <end position="276"/>
    </location>
</feature>
<comment type="caution">
    <text evidence="10">The sequence shown here is derived from an EMBL/GenBank/DDBJ whole genome shotgun (WGS) entry which is preliminary data.</text>
</comment>
<dbReference type="InterPro" id="IPR051107">
    <property type="entry name" value="Auxin_Efflux_Carrier"/>
</dbReference>
<keyword evidence="4 8" id="KW-0812">Transmembrane</keyword>
<evidence type="ECO:0000256" key="4">
    <source>
        <dbReference type="ARBA" id="ARBA00022692"/>
    </source>
</evidence>
<keyword evidence="5 8" id="KW-1133">Transmembrane helix</keyword>
<organism evidence="10 11">
    <name type="scientific">Ceratopteris richardii</name>
    <name type="common">Triangle waterfern</name>
    <dbReference type="NCBI Taxonomy" id="49495"/>
    <lineage>
        <taxon>Eukaryota</taxon>
        <taxon>Viridiplantae</taxon>
        <taxon>Streptophyta</taxon>
        <taxon>Embryophyta</taxon>
        <taxon>Tracheophyta</taxon>
        <taxon>Polypodiopsida</taxon>
        <taxon>Polypodiidae</taxon>
        <taxon>Polypodiales</taxon>
        <taxon>Pteridineae</taxon>
        <taxon>Pteridaceae</taxon>
        <taxon>Parkerioideae</taxon>
        <taxon>Ceratopteris</taxon>
    </lineage>
</organism>
<dbReference type="GO" id="GO:0005886">
    <property type="term" value="C:plasma membrane"/>
    <property type="evidence" value="ECO:0007669"/>
    <property type="project" value="TreeGrafter"/>
</dbReference>
<evidence type="ECO:0000256" key="1">
    <source>
        <dbReference type="ARBA" id="ARBA00004141"/>
    </source>
</evidence>
<dbReference type="GO" id="GO:0009734">
    <property type="term" value="P:auxin-activated signaling pathway"/>
    <property type="evidence" value="ECO:0007669"/>
    <property type="project" value="UniProtKB-UniRule"/>
</dbReference>
<evidence type="ECO:0000313" key="11">
    <source>
        <dbReference type="Proteomes" id="UP000825935"/>
    </source>
</evidence>
<comment type="function">
    <text evidence="8">May act as a component of the auxin efflux carrier.</text>
</comment>
<evidence type="ECO:0000256" key="2">
    <source>
        <dbReference type="ARBA" id="ARBA00009177"/>
    </source>
</evidence>
<evidence type="ECO:0000256" key="9">
    <source>
        <dbReference type="SAM" id="MobiDB-lite"/>
    </source>
</evidence>
<feature type="transmembrane region" description="Helical" evidence="8">
    <location>
        <begin position="46"/>
        <end position="66"/>
    </location>
</feature>
<dbReference type="PANTHER" id="PTHR31752">
    <property type="entry name" value="AUXIN EFFLUX CARRIER COMPONENT 1B-RELATED"/>
    <property type="match status" value="1"/>
</dbReference>
<dbReference type="Proteomes" id="UP000825935">
    <property type="component" value="Chromosome 10"/>
</dbReference>
<dbReference type="GO" id="GO:0010329">
    <property type="term" value="F:auxin efflux transmembrane transporter activity"/>
    <property type="evidence" value="ECO:0007669"/>
    <property type="project" value="TreeGrafter"/>
</dbReference>
<feature type="transmembrane region" description="Helical" evidence="8">
    <location>
        <begin position="104"/>
        <end position="128"/>
    </location>
</feature>
<gene>
    <name evidence="10" type="ORF">KP509_10G088400</name>
</gene>
<dbReference type="GO" id="GO:0005783">
    <property type="term" value="C:endoplasmic reticulum"/>
    <property type="evidence" value="ECO:0007669"/>
    <property type="project" value="TreeGrafter"/>
</dbReference>
<evidence type="ECO:0000256" key="8">
    <source>
        <dbReference type="RuleBase" id="RU362108"/>
    </source>
</evidence>
<evidence type="ECO:0000313" key="10">
    <source>
        <dbReference type="EMBL" id="KAH7428355.1"/>
    </source>
</evidence>
<feature type="transmembrane region" description="Helical" evidence="8">
    <location>
        <begin position="546"/>
        <end position="570"/>
    </location>
</feature>
<dbReference type="NCBIfam" id="TIGR00946">
    <property type="entry name" value="2a69"/>
    <property type="match status" value="1"/>
</dbReference>
<keyword evidence="11" id="KW-1185">Reference proteome</keyword>
<feature type="transmembrane region" description="Helical" evidence="8">
    <location>
        <begin position="643"/>
        <end position="662"/>
    </location>
</feature>
<protein>
    <recommendedName>
        <fullName evidence="8">Auxin efflux carrier component</fullName>
    </recommendedName>
</protein>
<evidence type="ECO:0000256" key="3">
    <source>
        <dbReference type="ARBA" id="ARBA00022448"/>
    </source>
</evidence>
<name>A0A8T2U3Y8_CERRI</name>
<dbReference type="AlphaFoldDB" id="A0A8T2U3Y8"/>
<comment type="subcellular location">
    <subcellularLocation>
        <location evidence="1 8">Membrane</location>
        <topology evidence="1 8">Multi-pass membrane protein</topology>
    </subcellularLocation>
</comment>
<comment type="caution">
    <text evidence="8">Lacks conserved residue(s) required for the propagation of feature annotation.</text>
</comment>
<feature type="region of interest" description="Disordered" evidence="9">
    <location>
        <begin position="265"/>
        <end position="311"/>
    </location>
</feature>